<protein>
    <submittedName>
        <fullName evidence="2">Uncharacterized protein</fullName>
    </submittedName>
</protein>
<evidence type="ECO:0000313" key="3">
    <source>
        <dbReference type="Proteomes" id="UP001234216"/>
    </source>
</evidence>
<feature type="compositionally biased region" description="Polar residues" evidence="1">
    <location>
        <begin position="14"/>
        <end position="24"/>
    </location>
</feature>
<reference evidence="2" key="1">
    <citation type="submission" date="2023-07" db="EMBL/GenBank/DDBJ databases">
        <title>Comparative genomics of wheat-associated soil bacteria to identify genetic determinants of phenazine resistance.</title>
        <authorList>
            <person name="Mouncey N."/>
        </authorList>
    </citation>
    <scope>NUCLEOTIDE SEQUENCE</scope>
    <source>
        <strain evidence="2">V4I22</strain>
    </source>
</reference>
<organism evidence="2 3">
    <name type="scientific">Streptomyces canus</name>
    <dbReference type="NCBI Taxonomy" id="58343"/>
    <lineage>
        <taxon>Bacteria</taxon>
        <taxon>Bacillati</taxon>
        <taxon>Actinomycetota</taxon>
        <taxon>Actinomycetes</taxon>
        <taxon>Kitasatosporales</taxon>
        <taxon>Streptomycetaceae</taxon>
        <taxon>Streptomyces</taxon>
        <taxon>Streptomyces aurantiacus group</taxon>
    </lineage>
</organism>
<evidence type="ECO:0000256" key="1">
    <source>
        <dbReference type="SAM" id="MobiDB-lite"/>
    </source>
</evidence>
<dbReference type="EMBL" id="JAUSZV010000005">
    <property type="protein sequence ID" value="MDQ0909732.1"/>
    <property type="molecule type" value="Genomic_DNA"/>
</dbReference>
<gene>
    <name evidence="2" type="ORF">QFZ22_005717</name>
</gene>
<sequence length="44" mass="4504">MTSGHALSVRPAASHNNSPATNGTPADGTDRRRKSVAVCGGNRK</sequence>
<feature type="region of interest" description="Disordered" evidence="1">
    <location>
        <begin position="1"/>
        <end position="44"/>
    </location>
</feature>
<evidence type="ECO:0000313" key="2">
    <source>
        <dbReference type="EMBL" id="MDQ0909732.1"/>
    </source>
</evidence>
<dbReference type="Proteomes" id="UP001234216">
    <property type="component" value="Unassembled WGS sequence"/>
</dbReference>
<dbReference type="AlphaFoldDB" id="A0AAW8FIV6"/>
<proteinExistence type="predicted"/>
<name>A0AAW8FIV6_9ACTN</name>
<comment type="caution">
    <text evidence="2">The sequence shown here is derived from an EMBL/GenBank/DDBJ whole genome shotgun (WGS) entry which is preliminary data.</text>
</comment>
<accession>A0AAW8FIV6</accession>